<dbReference type="RefSeq" id="WP_330108691.1">
    <property type="nucleotide sequence ID" value="NZ_JAZDQT010000002.1"/>
</dbReference>
<dbReference type="EMBL" id="JAZDQT010000002">
    <property type="protein sequence ID" value="MEE1946391.1"/>
    <property type="molecule type" value="Genomic_DNA"/>
</dbReference>
<accession>A0ABU7IAT6</accession>
<reference evidence="1 2" key="1">
    <citation type="submission" date="2024-01" db="EMBL/GenBank/DDBJ databases">
        <title>Pedobacter sp. nov., isolated from fresh soil.</title>
        <authorList>
            <person name="Le N.T.T."/>
        </authorList>
    </citation>
    <scope>NUCLEOTIDE SEQUENCE [LARGE SCALE GENOMIC DNA]</scope>
    <source>
        <strain evidence="1 2">KR3-3</strain>
    </source>
</reference>
<proteinExistence type="predicted"/>
<gene>
    <name evidence="1" type="ORF">VRU48_14805</name>
</gene>
<organism evidence="1 2">
    <name type="scientific">Pedobacter albus</name>
    <dbReference type="NCBI Taxonomy" id="3113905"/>
    <lineage>
        <taxon>Bacteria</taxon>
        <taxon>Pseudomonadati</taxon>
        <taxon>Bacteroidota</taxon>
        <taxon>Sphingobacteriia</taxon>
        <taxon>Sphingobacteriales</taxon>
        <taxon>Sphingobacteriaceae</taxon>
        <taxon>Pedobacter</taxon>
    </lineage>
</organism>
<comment type="caution">
    <text evidence="1">The sequence shown here is derived from an EMBL/GenBank/DDBJ whole genome shotgun (WGS) entry which is preliminary data.</text>
</comment>
<evidence type="ECO:0008006" key="3">
    <source>
        <dbReference type="Google" id="ProtNLM"/>
    </source>
</evidence>
<protein>
    <recommendedName>
        <fullName evidence="3">DUF4314 domain-containing protein</fullName>
    </recommendedName>
</protein>
<keyword evidence="2" id="KW-1185">Reference proteome</keyword>
<dbReference type="Proteomes" id="UP001336835">
    <property type="component" value="Unassembled WGS sequence"/>
</dbReference>
<name>A0ABU7IAT6_9SPHI</name>
<sequence length="139" mass="15572">MKEKKDFLIGRTVMVHPDITADPWGKRGRTGVVTGFLPGKKAAYVRFEDGSSGLYADDTLLTLPSLKAILHAIHVNGRTLDEKGHELIMQVFKLAMQHKHADALKLAVKDEKVAKLCTINCFDYREQKELLQTGKGLKR</sequence>
<evidence type="ECO:0000313" key="2">
    <source>
        <dbReference type="Proteomes" id="UP001336835"/>
    </source>
</evidence>
<evidence type="ECO:0000313" key="1">
    <source>
        <dbReference type="EMBL" id="MEE1946391.1"/>
    </source>
</evidence>